<evidence type="ECO:0000313" key="9">
    <source>
        <dbReference type="Proteomes" id="UP001583172"/>
    </source>
</evidence>
<comment type="caution">
    <text evidence="8">The sequence shown here is derived from an EMBL/GenBank/DDBJ whole genome shotgun (WGS) entry which is preliminary data.</text>
</comment>
<evidence type="ECO:0000313" key="8">
    <source>
        <dbReference type="EMBL" id="KAL1835412.1"/>
    </source>
</evidence>
<feature type="region of interest" description="Disordered" evidence="5">
    <location>
        <begin position="846"/>
        <end position="879"/>
    </location>
</feature>
<keyword evidence="9" id="KW-1185">Reference proteome</keyword>
<dbReference type="PROSITE" id="PS50850">
    <property type="entry name" value="MFS"/>
    <property type="match status" value="1"/>
</dbReference>
<keyword evidence="4 6" id="KW-0472">Membrane</keyword>
<protein>
    <recommendedName>
        <fullName evidence="7">Major facilitator superfamily (MFS) profile domain-containing protein</fullName>
    </recommendedName>
</protein>
<feature type="region of interest" description="Disordered" evidence="5">
    <location>
        <begin position="730"/>
        <end position="776"/>
    </location>
</feature>
<feature type="domain" description="Major facilitator superfamily (MFS) profile" evidence="7">
    <location>
        <begin position="72"/>
        <end position="560"/>
    </location>
</feature>
<evidence type="ECO:0000256" key="6">
    <source>
        <dbReference type="SAM" id="Phobius"/>
    </source>
</evidence>
<feature type="transmembrane region" description="Helical" evidence="6">
    <location>
        <begin position="138"/>
        <end position="157"/>
    </location>
</feature>
<feature type="transmembrane region" description="Helical" evidence="6">
    <location>
        <begin position="374"/>
        <end position="393"/>
    </location>
</feature>
<reference evidence="8 9" key="1">
    <citation type="journal article" date="2024" name="Commun. Biol.">
        <title>Comparative genomic analysis of thermophilic fungi reveals convergent evolutionary adaptations and gene losses.</title>
        <authorList>
            <person name="Steindorff A.S."/>
            <person name="Aguilar-Pontes M.V."/>
            <person name="Robinson A.J."/>
            <person name="Andreopoulos B."/>
            <person name="LaButti K."/>
            <person name="Kuo A."/>
            <person name="Mondo S."/>
            <person name="Riley R."/>
            <person name="Otillar R."/>
            <person name="Haridas S."/>
            <person name="Lipzen A."/>
            <person name="Grimwood J."/>
            <person name="Schmutz J."/>
            <person name="Clum A."/>
            <person name="Reid I.D."/>
            <person name="Moisan M.C."/>
            <person name="Butler G."/>
            <person name="Nguyen T.T.M."/>
            <person name="Dewar K."/>
            <person name="Conant G."/>
            <person name="Drula E."/>
            <person name="Henrissat B."/>
            <person name="Hansel C."/>
            <person name="Singer S."/>
            <person name="Hutchinson M.I."/>
            <person name="de Vries R.P."/>
            <person name="Natvig D.O."/>
            <person name="Powell A.J."/>
            <person name="Tsang A."/>
            <person name="Grigoriev I.V."/>
        </authorList>
    </citation>
    <scope>NUCLEOTIDE SEQUENCE [LARGE SCALE GENOMIC DNA]</scope>
    <source>
        <strain evidence="8 9">CBS 620.91</strain>
    </source>
</reference>
<evidence type="ECO:0000256" key="2">
    <source>
        <dbReference type="ARBA" id="ARBA00022692"/>
    </source>
</evidence>
<feature type="transmembrane region" description="Helical" evidence="6">
    <location>
        <begin position="296"/>
        <end position="316"/>
    </location>
</feature>
<gene>
    <name evidence="8" type="ORF">VTJ49DRAFT_6777</name>
</gene>
<feature type="compositionally biased region" description="Low complexity" evidence="5">
    <location>
        <begin position="584"/>
        <end position="606"/>
    </location>
</feature>
<feature type="compositionally biased region" description="Basic and acidic residues" evidence="5">
    <location>
        <begin position="850"/>
        <end position="860"/>
    </location>
</feature>
<dbReference type="EMBL" id="JAZGSY010000679">
    <property type="protein sequence ID" value="KAL1835412.1"/>
    <property type="molecule type" value="Genomic_DNA"/>
</dbReference>
<feature type="transmembrane region" description="Helical" evidence="6">
    <location>
        <begin position="108"/>
        <end position="126"/>
    </location>
</feature>
<dbReference type="InterPro" id="IPR005829">
    <property type="entry name" value="Sugar_transporter_CS"/>
</dbReference>
<feature type="region of interest" description="Disordered" evidence="5">
    <location>
        <begin position="1"/>
        <end position="58"/>
    </location>
</feature>
<dbReference type="Proteomes" id="UP001583172">
    <property type="component" value="Unassembled WGS sequence"/>
</dbReference>
<proteinExistence type="predicted"/>
<sequence length="1117" mass="119605">MSSPVTVPDAVARPTWAKDSTPEHQPNVRQDVDRTDSAGTAGTITRSTSSTGPAVELGPVEEWKPGKMEYAVMLTLALISLMVALDATILVSVLPTLAQDLGGSSTDAFWAGTSYLLSCAVCQPFIAALSDIFGRREMLISSLLFFTLGTLLCAPVAKSFTVFFVGRSIQGIGGGGIITLGQVIYSDIVPLRQRPKYFSMVLAAWALGSVLGPLIGGLFVERADWSWCFYINFPFCALGLLLVPIYVRLTTAKTSFASKLERIDWIGGIFFIGGLTSFLIGISWGGIQYEWSSGEAITPIVAGVLSIIVALMWEVYGRAREPFLRPSLFTSLSALATYMAAMFQGFILFCGLYYMPFYFTAVKFDGPTQSGLDIFPVTCFLLPGSIVISVLTTRLGRYRWAIWSGWAVTAVACGLLVMFDADIKTPIWAVILAVFGIGHGMLLTSVNVGIQAVSRVEDSGRAAAMYAFMRTLGMSIGVAIGGTVFQNVMRNKLNELGLPEEIARDSEAYVRQMALLAPNDPTRLAAVEAYLAGFHGVFWTITGAACAAFLVCLVIRHGTMDKDIETRFVLEGGRGDHGPGGAPSAGALSAGGPPAGAPVARGASSGSGSGEAIELGNRADRERQTAQQQQQEQQQHTRPVPCLPPIEVQHGLLDLDWDGSVPAAAPRVPAPVARHVRLPPPPPDHVPAPVAQTPRRRRSPSPYPSSAAPLPTGPFGPKCDACKNRPGATSCCVGSSSSSSSSNSSGGGGSSNSTSSSSSSPSSSTTNNNNRAHYHPWSDPFVRLNVWRQPERPASPAAQETRRGTLENGVLELLLRKLELETGTGPRLGSWASKLHPLLELVLRSGEQQQEGKGKGKEPVRPPLAEPQQEGGVPAPAPRRRDTWLTEIDAEVQPVELDVGQGRATSDVVVIPPAIRDLVAQPPRPVGDDDEEENGQGGFLAVMPPAVRGLVARLRLRGGEGGEGEAGPGSSGGSVEEEPTPRLKRTRRCSDLQALLQEPVREDVRLLEETGPLWRVRRYSDLQTLLASSSRQECGRVRGDFLVGPDEDVEEEPAPTLQRTRRSSNLQGVLQDAKDRAADEADGGGEPDGDDGDEPGWSLFVFLPAWLGWIEWLWVDG</sequence>
<keyword evidence="3 6" id="KW-1133">Transmembrane helix</keyword>
<evidence type="ECO:0000256" key="1">
    <source>
        <dbReference type="ARBA" id="ARBA00004141"/>
    </source>
</evidence>
<dbReference type="InterPro" id="IPR011701">
    <property type="entry name" value="MFS"/>
</dbReference>
<feature type="transmembrane region" description="Helical" evidence="6">
    <location>
        <begin position="462"/>
        <end position="485"/>
    </location>
</feature>
<feature type="compositionally biased region" description="Gly residues" evidence="5">
    <location>
        <begin position="959"/>
        <end position="972"/>
    </location>
</feature>
<evidence type="ECO:0000256" key="4">
    <source>
        <dbReference type="ARBA" id="ARBA00023136"/>
    </source>
</evidence>
<feature type="region of interest" description="Disordered" evidence="5">
    <location>
        <begin position="1045"/>
        <end position="1096"/>
    </location>
</feature>
<feature type="compositionally biased region" description="Low complexity" evidence="5">
    <location>
        <begin position="625"/>
        <end position="634"/>
    </location>
</feature>
<dbReference type="Pfam" id="PF07690">
    <property type="entry name" value="MFS_1"/>
    <property type="match status" value="1"/>
</dbReference>
<dbReference type="InterPro" id="IPR020846">
    <property type="entry name" value="MFS_dom"/>
</dbReference>
<feature type="region of interest" description="Disordered" evidence="5">
    <location>
        <begin position="958"/>
        <end position="988"/>
    </location>
</feature>
<feature type="compositionally biased region" description="Low complexity" evidence="5">
    <location>
        <begin position="734"/>
        <end position="744"/>
    </location>
</feature>
<dbReference type="Gene3D" id="1.20.1250.20">
    <property type="entry name" value="MFS general substrate transporter like domains"/>
    <property type="match status" value="1"/>
</dbReference>
<feature type="transmembrane region" description="Helical" evidence="6">
    <location>
        <begin position="231"/>
        <end position="251"/>
    </location>
</feature>
<feature type="transmembrane region" description="Helical" evidence="6">
    <location>
        <begin position="427"/>
        <end position="450"/>
    </location>
</feature>
<dbReference type="PROSITE" id="PS00216">
    <property type="entry name" value="SUGAR_TRANSPORT_1"/>
    <property type="match status" value="1"/>
</dbReference>
<evidence type="ECO:0000256" key="3">
    <source>
        <dbReference type="ARBA" id="ARBA00022989"/>
    </source>
</evidence>
<dbReference type="InterPro" id="IPR036259">
    <property type="entry name" value="MFS_trans_sf"/>
</dbReference>
<dbReference type="PANTHER" id="PTHR23501:SF94">
    <property type="entry name" value="MAJOR FACILITATOR SUPERFAMILY (MFS) PROFILE DOMAIN-CONTAINING PROTEIN"/>
    <property type="match status" value="1"/>
</dbReference>
<feature type="compositionally biased region" description="Acidic residues" evidence="5">
    <location>
        <begin position="1080"/>
        <end position="1094"/>
    </location>
</feature>
<name>A0ABR3V1E1_HUMIN</name>
<evidence type="ECO:0000259" key="7">
    <source>
        <dbReference type="PROSITE" id="PS50850"/>
    </source>
</evidence>
<dbReference type="PANTHER" id="PTHR23501">
    <property type="entry name" value="MAJOR FACILITATOR SUPERFAMILY"/>
    <property type="match status" value="1"/>
</dbReference>
<feature type="compositionally biased region" description="Polar residues" evidence="5">
    <location>
        <begin position="37"/>
        <end position="52"/>
    </location>
</feature>
<feature type="transmembrane region" description="Helical" evidence="6">
    <location>
        <begin position="197"/>
        <end position="219"/>
    </location>
</feature>
<accession>A0ABR3V1E1</accession>
<feature type="compositionally biased region" description="Low complexity" evidence="5">
    <location>
        <begin position="751"/>
        <end position="770"/>
    </location>
</feature>
<feature type="transmembrane region" description="Helical" evidence="6">
    <location>
        <begin position="400"/>
        <end position="421"/>
    </location>
</feature>
<dbReference type="SUPFAM" id="SSF103473">
    <property type="entry name" value="MFS general substrate transporter"/>
    <property type="match status" value="1"/>
</dbReference>
<feature type="region of interest" description="Disordered" evidence="5">
    <location>
        <begin position="673"/>
        <end position="713"/>
    </location>
</feature>
<feature type="transmembrane region" description="Helical" evidence="6">
    <location>
        <begin position="70"/>
        <end position="96"/>
    </location>
</feature>
<keyword evidence="2 6" id="KW-0812">Transmembrane</keyword>
<organism evidence="8 9">
    <name type="scientific">Humicola insolens</name>
    <name type="common">Soft-rot fungus</name>
    <dbReference type="NCBI Taxonomy" id="85995"/>
    <lineage>
        <taxon>Eukaryota</taxon>
        <taxon>Fungi</taxon>
        <taxon>Dikarya</taxon>
        <taxon>Ascomycota</taxon>
        <taxon>Pezizomycotina</taxon>
        <taxon>Sordariomycetes</taxon>
        <taxon>Sordariomycetidae</taxon>
        <taxon>Sordariales</taxon>
        <taxon>Chaetomiaceae</taxon>
        <taxon>Mycothermus</taxon>
    </lineage>
</organism>
<feature type="region of interest" description="Disordered" evidence="5">
    <location>
        <begin position="919"/>
        <end position="941"/>
    </location>
</feature>
<comment type="subcellular location">
    <subcellularLocation>
        <location evidence="1">Membrane</location>
        <topology evidence="1">Multi-pass membrane protein</topology>
    </subcellularLocation>
</comment>
<feature type="region of interest" description="Disordered" evidence="5">
    <location>
        <begin position="571"/>
        <end position="644"/>
    </location>
</feature>
<dbReference type="PRINTS" id="PR01036">
    <property type="entry name" value="TCRTETB"/>
</dbReference>
<feature type="transmembrane region" description="Helical" evidence="6">
    <location>
        <begin position="328"/>
        <end position="354"/>
    </location>
</feature>
<dbReference type="Gene3D" id="1.20.1720.10">
    <property type="entry name" value="Multidrug resistance protein D"/>
    <property type="match status" value="1"/>
</dbReference>
<feature type="transmembrane region" description="Helical" evidence="6">
    <location>
        <begin position="163"/>
        <end position="185"/>
    </location>
</feature>
<evidence type="ECO:0000256" key="5">
    <source>
        <dbReference type="SAM" id="MobiDB-lite"/>
    </source>
</evidence>
<feature type="transmembrane region" description="Helical" evidence="6">
    <location>
        <begin position="263"/>
        <end position="284"/>
    </location>
</feature>